<feature type="compositionally biased region" description="Polar residues" evidence="2">
    <location>
        <begin position="119"/>
        <end position="137"/>
    </location>
</feature>
<feature type="compositionally biased region" description="Polar residues" evidence="2">
    <location>
        <begin position="92"/>
        <end position="103"/>
    </location>
</feature>
<keyword evidence="5" id="KW-1185">Reference proteome</keyword>
<dbReference type="EMBL" id="CAJOBC010000062">
    <property type="protein sequence ID" value="CAF3529096.1"/>
    <property type="molecule type" value="Genomic_DNA"/>
</dbReference>
<dbReference type="Proteomes" id="UP000663829">
    <property type="component" value="Unassembled WGS sequence"/>
</dbReference>
<dbReference type="EMBL" id="CAJNOQ010000062">
    <property type="protein sequence ID" value="CAF0749760.1"/>
    <property type="molecule type" value="Genomic_DNA"/>
</dbReference>
<proteinExistence type="predicted"/>
<dbReference type="OrthoDB" id="10014807at2759"/>
<feature type="region of interest" description="Disordered" evidence="2">
    <location>
        <begin position="47"/>
        <end position="137"/>
    </location>
</feature>
<comment type="caution">
    <text evidence="3">The sequence shown here is derived from an EMBL/GenBank/DDBJ whole genome shotgun (WGS) entry which is preliminary data.</text>
</comment>
<feature type="coiled-coil region" evidence="1">
    <location>
        <begin position="451"/>
        <end position="478"/>
    </location>
</feature>
<gene>
    <name evidence="3" type="ORF">GPM918_LOCUS758</name>
    <name evidence="4" type="ORF">SRO942_LOCUS759</name>
</gene>
<feature type="region of interest" description="Disordered" evidence="2">
    <location>
        <begin position="731"/>
        <end position="755"/>
    </location>
</feature>
<dbReference type="Proteomes" id="UP000681722">
    <property type="component" value="Unassembled WGS sequence"/>
</dbReference>
<feature type="coiled-coil region" evidence="1">
    <location>
        <begin position="364"/>
        <end position="391"/>
    </location>
</feature>
<evidence type="ECO:0000313" key="4">
    <source>
        <dbReference type="EMBL" id="CAF3529096.1"/>
    </source>
</evidence>
<evidence type="ECO:0000256" key="2">
    <source>
        <dbReference type="SAM" id="MobiDB-lite"/>
    </source>
</evidence>
<evidence type="ECO:0000313" key="3">
    <source>
        <dbReference type="EMBL" id="CAF0749760.1"/>
    </source>
</evidence>
<evidence type="ECO:0000313" key="5">
    <source>
        <dbReference type="Proteomes" id="UP000663829"/>
    </source>
</evidence>
<accession>A0A813P4J9</accession>
<organism evidence="3 5">
    <name type="scientific">Didymodactylos carnosus</name>
    <dbReference type="NCBI Taxonomy" id="1234261"/>
    <lineage>
        <taxon>Eukaryota</taxon>
        <taxon>Metazoa</taxon>
        <taxon>Spiralia</taxon>
        <taxon>Gnathifera</taxon>
        <taxon>Rotifera</taxon>
        <taxon>Eurotatoria</taxon>
        <taxon>Bdelloidea</taxon>
        <taxon>Philodinida</taxon>
        <taxon>Philodinidae</taxon>
        <taxon>Didymodactylos</taxon>
    </lineage>
</organism>
<name>A0A813P4J9_9BILA</name>
<protein>
    <submittedName>
        <fullName evidence="3">Uncharacterized protein</fullName>
    </submittedName>
</protein>
<sequence length="755" mass="86119">MSILKNEVQTKRVVKCMPRTLVQKTNKEFDKCAELLRNILSVQELRRSSKSNNVESKVHQRKKGNQKPAKGNVIQKSPTKSTANDERRSPYSHPTTTRDYNSVKTEDLKIRSPGKSRRTIVNNAPNTSNGIHDSAHRTNGVSVSSATATVNEINQTTATRRNLLSSLTSSLVNEKNNRRTSPTKQRLNHKKENILYRSSSCGDIPRRDHHHQQTVHSSLSLSLQSKYMSNMSIYRTKLVVNEITAHLTNVKQISKELKLRVGGEKQDKDMLRLWEQLEQSITFALTYTDDHGINVDLQMALQPLRNEIVDLRRQLRTANASSREHEVNQRNIEEREQLANAQCHHLQKKLELSQTHLTNLLFSNQEIKAKCETLQEKLAILEKENIQLIERWTQQDLRSSLKNRTSLTKLDSDNAHFLLRKQLITLKDKVYHLYEDLGYAHKRNNTMEMDNIEKSKEIQQYKQHINDLKQMSQFLMQDLENITVHIRSMFSIDLLQKLTKLLMTIEQFSIHKSVKTTNSMNLHASNSYLKTAIIPVLETPQRLSNNQHEQTTKLRLKQPLFVSPHATVTHTTILNDLGSYQLYPNRTSAYDEIKQKIIPPQTQPTYLNNTITVQDSSPSSSSRATIYDADSTLSSSDGYITAVIKQVQKYSSNSTVGGFVYQTDKKSTTLYNSLPTLTNEETVTTNVGASRPSAFTVVPASNQRYNNRQSADLNDSDGDFDQISDLTSKIFSNNDEDEVENDIESSSLSTVPSEI</sequence>
<keyword evidence="1" id="KW-0175">Coiled coil</keyword>
<feature type="compositionally biased region" description="Acidic residues" evidence="2">
    <location>
        <begin position="734"/>
        <end position="743"/>
    </location>
</feature>
<evidence type="ECO:0000256" key="1">
    <source>
        <dbReference type="SAM" id="Coils"/>
    </source>
</evidence>
<dbReference type="Pfam" id="PF15254">
    <property type="entry name" value="CCDC14"/>
    <property type="match status" value="1"/>
</dbReference>
<reference evidence="3" key="1">
    <citation type="submission" date="2021-02" db="EMBL/GenBank/DDBJ databases">
        <authorList>
            <person name="Nowell W R."/>
        </authorList>
    </citation>
    <scope>NUCLEOTIDE SEQUENCE</scope>
</reference>
<dbReference type="InterPro" id="IPR029343">
    <property type="entry name" value="CCDC14"/>
</dbReference>
<dbReference type="AlphaFoldDB" id="A0A813P4J9"/>